<comment type="similarity">
    <text evidence="1">Belongs to the 'phage' integrase family.</text>
</comment>
<dbReference type="GO" id="GO:0075713">
    <property type="term" value="P:establishment of integrated proviral latency"/>
    <property type="evidence" value="ECO:0007669"/>
    <property type="project" value="UniProtKB-KW"/>
</dbReference>
<evidence type="ECO:0000256" key="1">
    <source>
        <dbReference type="ARBA" id="ARBA00008857"/>
    </source>
</evidence>
<keyword evidence="8" id="KW-1179">Viral genome integration</keyword>
<feature type="domain" description="Core-binding (CB)" evidence="11">
    <location>
        <begin position="85"/>
        <end position="163"/>
    </location>
</feature>
<dbReference type="InterPro" id="IPR044068">
    <property type="entry name" value="CB"/>
</dbReference>
<dbReference type="Pfam" id="PF00589">
    <property type="entry name" value="Phage_integrase"/>
    <property type="match status" value="1"/>
</dbReference>
<name>A0A6J5PQH7_9CAUD</name>
<dbReference type="InterPro" id="IPR010998">
    <property type="entry name" value="Integrase_recombinase_N"/>
</dbReference>
<protein>
    <recommendedName>
        <fullName evidence="2">Integrase</fullName>
    </recommendedName>
</protein>
<keyword evidence="7" id="KW-0233">DNA recombination</keyword>
<gene>
    <name evidence="13" type="ORF">UFOVP1392_37</name>
    <name evidence="14" type="ORF">UFOVP1569_36</name>
    <name evidence="12" type="ORF">UFOVP952_47</name>
</gene>
<keyword evidence="6 9" id="KW-0238">DNA-binding</keyword>
<evidence type="ECO:0000256" key="9">
    <source>
        <dbReference type="PROSITE-ProRule" id="PRU01248"/>
    </source>
</evidence>
<dbReference type="EMBL" id="LR798409">
    <property type="protein sequence ID" value="CAB5230089.1"/>
    <property type="molecule type" value="Genomic_DNA"/>
</dbReference>
<evidence type="ECO:0000256" key="4">
    <source>
        <dbReference type="ARBA" id="ARBA00022801"/>
    </source>
</evidence>
<dbReference type="Pfam" id="PF14659">
    <property type="entry name" value="Phage_int_SAM_3"/>
    <property type="match status" value="1"/>
</dbReference>
<dbReference type="InterPro" id="IPR004107">
    <property type="entry name" value="Integrase_SAM-like_N"/>
</dbReference>
<evidence type="ECO:0000256" key="8">
    <source>
        <dbReference type="ARBA" id="ARBA00023195"/>
    </source>
</evidence>
<sequence length="377" mass="42438">MSKNTGIQERHHHSCATRDKKACDCTPKYQADLWDGVNERRVRKTFKKISDAKAWRRQGIAAIDTRSRFATPTLSDAFDELLLGMQAGRVLNRSGDPYKPATVRSYEYDFNKQVRPRLGKYRLHEITRRDIQDLVDDLNDAGLAASTLRNKIDPIRVVYRRAIRDELGVLNPCENLELPAVRPELKRALGPGEVVRLIAALPACDQALWATAFYSGLRRGELTALRWSDVNLAGHFIEVRRTWDDEVGEQEPKSRAGTRDVLILPQLAQHLAKHGLATGRDGNDFVFGRAADLPLARNTVNTHAKKAWAEHDLEGVTLHHARHCCISFMVAAGEDLNSVKEYAGHSDIRVTIDTYAHAMPARHSEAADRIGEWLDET</sequence>
<evidence type="ECO:0000256" key="3">
    <source>
        <dbReference type="ARBA" id="ARBA00022679"/>
    </source>
</evidence>
<evidence type="ECO:0000256" key="6">
    <source>
        <dbReference type="ARBA" id="ARBA00023125"/>
    </source>
</evidence>
<reference evidence="12" key="1">
    <citation type="submission" date="2020-05" db="EMBL/GenBank/DDBJ databases">
        <authorList>
            <person name="Chiriac C."/>
            <person name="Salcher M."/>
            <person name="Ghai R."/>
            <person name="Kavagutti S V."/>
        </authorList>
    </citation>
    <scope>NUCLEOTIDE SEQUENCE</scope>
</reference>
<proteinExistence type="inferred from homology"/>
<dbReference type="Gene3D" id="1.10.443.10">
    <property type="entry name" value="Intergrase catalytic core"/>
    <property type="match status" value="1"/>
</dbReference>
<dbReference type="CDD" id="cd01189">
    <property type="entry name" value="INT_ICEBs1_C_like"/>
    <property type="match status" value="1"/>
</dbReference>
<evidence type="ECO:0000313" key="14">
    <source>
        <dbReference type="EMBL" id="CAB5230089.1"/>
    </source>
</evidence>
<evidence type="ECO:0000256" key="2">
    <source>
        <dbReference type="ARBA" id="ARBA00016082"/>
    </source>
</evidence>
<evidence type="ECO:0000259" key="11">
    <source>
        <dbReference type="PROSITE" id="PS51900"/>
    </source>
</evidence>
<dbReference type="EMBL" id="LR797334">
    <property type="protein sequence ID" value="CAB4204224.1"/>
    <property type="molecule type" value="Genomic_DNA"/>
</dbReference>
<evidence type="ECO:0000256" key="5">
    <source>
        <dbReference type="ARBA" id="ARBA00022908"/>
    </source>
</evidence>
<dbReference type="GO" id="GO:0044826">
    <property type="term" value="P:viral genome integration into host DNA"/>
    <property type="evidence" value="ECO:0007669"/>
    <property type="project" value="UniProtKB-KW"/>
</dbReference>
<dbReference type="GO" id="GO:0016740">
    <property type="term" value="F:transferase activity"/>
    <property type="evidence" value="ECO:0007669"/>
    <property type="project" value="UniProtKB-KW"/>
</dbReference>
<evidence type="ECO:0000259" key="10">
    <source>
        <dbReference type="PROSITE" id="PS51898"/>
    </source>
</evidence>
<dbReference type="InterPro" id="IPR050090">
    <property type="entry name" value="Tyrosine_recombinase_XerCD"/>
</dbReference>
<keyword evidence="8" id="KW-1160">Virus entry into host cell</keyword>
<evidence type="ECO:0000313" key="13">
    <source>
        <dbReference type="EMBL" id="CAB4204224.1"/>
    </source>
</evidence>
<dbReference type="SUPFAM" id="SSF56349">
    <property type="entry name" value="DNA breaking-rejoining enzymes"/>
    <property type="match status" value="1"/>
</dbReference>
<dbReference type="InterPro" id="IPR002104">
    <property type="entry name" value="Integrase_catalytic"/>
</dbReference>
<evidence type="ECO:0000313" key="12">
    <source>
        <dbReference type="EMBL" id="CAB4173247.1"/>
    </source>
</evidence>
<dbReference type="Gene3D" id="1.10.150.130">
    <property type="match status" value="1"/>
</dbReference>
<dbReference type="PROSITE" id="PS51898">
    <property type="entry name" value="TYR_RECOMBINASE"/>
    <property type="match status" value="1"/>
</dbReference>
<dbReference type="InterPro" id="IPR013762">
    <property type="entry name" value="Integrase-like_cat_sf"/>
</dbReference>
<keyword evidence="3" id="KW-0808">Transferase</keyword>
<dbReference type="InterPro" id="IPR011010">
    <property type="entry name" value="DNA_brk_join_enz"/>
</dbReference>
<organism evidence="12">
    <name type="scientific">uncultured Caudovirales phage</name>
    <dbReference type="NCBI Taxonomy" id="2100421"/>
    <lineage>
        <taxon>Viruses</taxon>
        <taxon>Duplodnaviria</taxon>
        <taxon>Heunggongvirae</taxon>
        <taxon>Uroviricota</taxon>
        <taxon>Caudoviricetes</taxon>
        <taxon>Peduoviridae</taxon>
        <taxon>Maltschvirus</taxon>
        <taxon>Maltschvirus maltsch</taxon>
    </lineage>
</organism>
<dbReference type="GO" id="GO:0006310">
    <property type="term" value="P:DNA recombination"/>
    <property type="evidence" value="ECO:0007669"/>
    <property type="project" value="UniProtKB-KW"/>
</dbReference>
<dbReference type="PROSITE" id="PS51900">
    <property type="entry name" value="CB"/>
    <property type="match status" value="1"/>
</dbReference>
<dbReference type="GO" id="GO:0003677">
    <property type="term" value="F:DNA binding"/>
    <property type="evidence" value="ECO:0007669"/>
    <property type="project" value="UniProtKB-UniRule"/>
</dbReference>
<dbReference type="EMBL" id="LR796889">
    <property type="protein sequence ID" value="CAB4173247.1"/>
    <property type="molecule type" value="Genomic_DNA"/>
</dbReference>
<keyword evidence="4" id="KW-0378">Hydrolase</keyword>
<dbReference type="GO" id="GO:0016787">
    <property type="term" value="F:hydrolase activity"/>
    <property type="evidence" value="ECO:0007669"/>
    <property type="project" value="UniProtKB-KW"/>
</dbReference>
<dbReference type="GO" id="GO:0015074">
    <property type="term" value="P:DNA integration"/>
    <property type="evidence" value="ECO:0007669"/>
    <property type="project" value="UniProtKB-KW"/>
</dbReference>
<feature type="domain" description="Tyr recombinase" evidence="10">
    <location>
        <begin position="184"/>
        <end position="368"/>
    </location>
</feature>
<dbReference type="PANTHER" id="PTHR30349:SF64">
    <property type="entry name" value="PROPHAGE INTEGRASE INTD-RELATED"/>
    <property type="match status" value="1"/>
</dbReference>
<keyword evidence="5" id="KW-0229">DNA integration</keyword>
<dbReference type="PANTHER" id="PTHR30349">
    <property type="entry name" value="PHAGE INTEGRASE-RELATED"/>
    <property type="match status" value="1"/>
</dbReference>
<evidence type="ECO:0000256" key="7">
    <source>
        <dbReference type="ARBA" id="ARBA00023172"/>
    </source>
</evidence>
<accession>A0A6J5PQH7</accession>